<dbReference type="EMBL" id="PGOL01008785">
    <property type="protein sequence ID" value="PKI31453.1"/>
    <property type="molecule type" value="Genomic_DNA"/>
</dbReference>
<accession>A0A2I0HIL4</accession>
<keyword evidence="3" id="KW-1185">Reference proteome</keyword>
<comment type="caution">
    <text evidence="2">The sequence shown here is derived from an EMBL/GenBank/DDBJ whole genome shotgun (WGS) entry which is preliminary data.</text>
</comment>
<name>A0A2I0HIL4_PUNGR</name>
<organism evidence="2 3">
    <name type="scientific">Punica granatum</name>
    <name type="common">Pomegranate</name>
    <dbReference type="NCBI Taxonomy" id="22663"/>
    <lineage>
        <taxon>Eukaryota</taxon>
        <taxon>Viridiplantae</taxon>
        <taxon>Streptophyta</taxon>
        <taxon>Embryophyta</taxon>
        <taxon>Tracheophyta</taxon>
        <taxon>Spermatophyta</taxon>
        <taxon>Magnoliopsida</taxon>
        <taxon>eudicotyledons</taxon>
        <taxon>Gunneridae</taxon>
        <taxon>Pentapetalae</taxon>
        <taxon>rosids</taxon>
        <taxon>malvids</taxon>
        <taxon>Myrtales</taxon>
        <taxon>Lythraceae</taxon>
        <taxon>Punica</taxon>
    </lineage>
</organism>
<evidence type="ECO:0000313" key="3">
    <source>
        <dbReference type="Proteomes" id="UP000233551"/>
    </source>
</evidence>
<evidence type="ECO:0000256" key="1">
    <source>
        <dbReference type="SAM" id="MobiDB-lite"/>
    </source>
</evidence>
<reference evidence="2 3" key="1">
    <citation type="submission" date="2017-11" db="EMBL/GenBank/DDBJ databases">
        <title>De-novo sequencing of pomegranate (Punica granatum L.) genome.</title>
        <authorList>
            <person name="Akparov Z."/>
            <person name="Amiraslanov A."/>
            <person name="Hajiyeva S."/>
            <person name="Abbasov M."/>
            <person name="Kaur K."/>
            <person name="Hamwieh A."/>
            <person name="Solovyev V."/>
            <person name="Salamov A."/>
            <person name="Braich B."/>
            <person name="Kosarev P."/>
            <person name="Mahmoud A."/>
            <person name="Hajiyev E."/>
            <person name="Babayeva S."/>
            <person name="Izzatullayeva V."/>
            <person name="Mammadov A."/>
            <person name="Mammadov A."/>
            <person name="Sharifova S."/>
            <person name="Ojaghi J."/>
            <person name="Eynullazada K."/>
            <person name="Bayramov B."/>
            <person name="Abdulazimova A."/>
            <person name="Shahmuradov I."/>
        </authorList>
    </citation>
    <scope>NUCLEOTIDE SEQUENCE [LARGE SCALE GENOMIC DNA]</scope>
    <source>
        <strain evidence="3">cv. AG2017</strain>
        <tissue evidence="2">Leaf</tissue>
    </source>
</reference>
<proteinExistence type="predicted"/>
<evidence type="ECO:0000313" key="2">
    <source>
        <dbReference type="EMBL" id="PKI31453.1"/>
    </source>
</evidence>
<dbReference type="Proteomes" id="UP000233551">
    <property type="component" value="Unassembled WGS sequence"/>
</dbReference>
<sequence length="114" mass="12294">MGKSESSRLSGGGHRVVSSPMRDNDSTWRWATREAMDLLVGGHVGLRDRVVTLGVGLSYAHIEFLSNVGGVEYGGPTLGGRLLGSGFGTRAMVLVPTDRSLDSRVWWGHFSHVL</sequence>
<feature type="region of interest" description="Disordered" evidence="1">
    <location>
        <begin position="1"/>
        <end position="25"/>
    </location>
</feature>
<gene>
    <name evidence="2" type="ORF">CRG98_048166</name>
</gene>
<dbReference type="AlphaFoldDB" id="A0A2I0HIL4"/>
<protein>
    <submittedName>
        <fullName evidence="2">Uncharacterized protein</fullName>
    </submittedName>
</protein>